<keyword evidence="7 11" id="KW-0067">ATP-binding</keyword>
<evidence type="ECO:0000256" key="3">
    <source>
        <dbReference type="ARBA" id="ARBA00022705"/>
    </source>
</evidence>
<dbReference type="GO" id="GO:0000727">
    <property type="term" value="P:double-strand break repair via break-induced replication"/>
    <property type="evidence" value="ECO:0007669"/>
    <property type="project" value="TreeGrafter"/>
</dbReference>
<dbReference type="InterPro" id="IPR012340">
    <property type="entry name" value="NA-bd_OB-fold"/>
</dbReference>
<dbReference type="Pfam" id="PF14551">
    <property type="entry name" value="MCM_N"/>
    <property type="match status" value="1"/>
</dbReference>
<evidence type="ECO:0000256" key="11">
    <source>
        <dbReference type="RuleBase" id="RU004070"/>
    </source>
</evidence>
<dbReference type="AlphaFoldDB" id="A0AAD9L674"/>
<dbReference type="EMBL" id="JAODAN010000004">
    <property type="protein sequence ID" value="KAK1925145.1"/>
    <property type="molecule type" value="Genomic_DNA"/>
</dbReference>
<dbReference type="InterPro" id="IPR027417">
    <property type="entry name" value="P-loop_NTPase"/>
</dbReference>
<dbReference type="SUPFAM" id="SSF50249">
    <property type="entry name" value="Nucleic acid-binding proteins"/>
    <property type="match status" value="1"/>
</dbReference>
<dbReference type="Pfam" id="PF17855">
    <property type="entry name" value="MCM_lid"/>
    <property type="match status" value="1"/>
</dbReference>
<feature type="domain" description="MCM C-terminal AAA(+) ATPase" evidence="13">
    <location>
        <begin position="326"/>
        <end position="532"/>
    </location>
</feature>
<dbReference type="PANTHER" id="PTHR11630">
    <property type="entry name" value="DNA REPLICATION LICENSING FACTOR MCM FAMILY MEMBER"/>
    <property type="match status" value="1"/>
</dbReference>
<keyword evidence="8 11" id="KW-0238">DNA-binding</keyword>
<dbReference type="Pfam" id="PF21933">
    <property type="entry name" value="MCM5_C"/>
    <property type="match status" value="1"/>
</dbReference>
<dbReference type="GO" id="GO:0031261">
    <property type="term" value="C:DNA replication preinitiation complex"/>
    <property type="evidence" value="ECO:0007669"/>
    <property type="project" value="UniProtKB-ARBA"/>
</dbReference>
<comment type="subcellular location">
    <subcellularLocation>
        <location evidence="1 12">Nucleus</location>
    </subcellularLocation>
</comment>
<sequence length="728" mass="80360">MSGFDASRVYSVAVHQPDGNPDSPSQIEDAFLQFLNGFRIGGEFVYRDRLRSSLLLHHHSLEVDLRDLGVWNEELGQKVQEQPGEMIPLLESALTRLARALLNPSATDGETSTAIPSMQVTLRSGMNLLQFRDLTANTLTTLVRLPGIVINASQISSRATDLHLQCKGCRSVKSVKVSSTLGGEKAALPRRCDAPVPPGQTKDCPLDPYIILHDRSAFCDQQTIKLQEAPDMVPVGELPRHMMLHSERYLTGKVIPGSRIIATGIYSTFAPSSKGRNNSGAPALRQPYLRVLGIELDTSLSSSPGSKAFTPEEEEEFQQLARSDGLYERFAASVAPSIYGKMDIKKAVVCLLMGGSKKILPDGGRLRGDINVLMLGDPGTAKSQLLKFVEKVAPISVYTSGKGSSAAGLTASVQRDTATREFYLEGGAMVLADGGVVCIDEFDKMRDEDRVAIHEAMEQQTISIAKAGITTMLNSRTSVLAAANPVFGRYDDMKSPGENIDFQTTILSRFDLIWLLKDEHNETRDRTIAKHVMNIHMNRQTDNEVEGEIDIEKMKRYVAYAKSRCAPRLSPEAAEMLSSHFVSLRKQVAQIERDNDERSSIPITVRQLEAIIRISESIAKVTLSPTVQVHHVEEAIRLFKQSTMHAVSAGSVDGMSNAELRGQIENIEKELKRRLPIGWSTSYASLSREFVTQQGYSQHALEKCLYVLEKREVIRFGGQKKVVHRTGV</sequence>
<accession>A0AAD9L674</accession>
<keyword evidence="5 12" id="KW-0378">Hydrolase</keyword>
<evidence type="ECO:0000256" key="8">
    <source>
        <dbReference type="ARBA" id="ARBA00023125"/>
    </source>
</evidence>
<comment type="function">
    <text evidence="12">Acts as component of the MCM2-7 complex (MCM complex) which is the replicative helicase essential for 'once per cell cycle' DNA replication initiation and elongation in eukaryotic cells. The active ATPase sites in the MCM2-7 ring are formed through the interaction surfaces of two neighboring subunits such that a critical structure of a conserved arginine finger motif is provided in trans relative to the ATP-binding site of the Walker A box of the adjacent subunit. The six ATPase active sites, however, are likely to contribute differentially to the complex helicase activity.</text>
</comment>
<dbReference type="InterPro" id="IPR008048">
    <property type="entry name" value="MCM5"/>
</dbReference>
<evidence type="ECO:0000256" key="4">
    <source>
        <dbReference type="ARBA" id="ARBA00022741"/>
    </source>
</evidence>
<keyword evidence="10 12" id="KW-0131">Cell cycle</keyword>
<dbReference type="GO" id="GO:0003697">
    <property type="term" value="F:single-stranded DNA binding"/>
    <property type="evidence" value="ECO:0007669"/>
    <property type="project" value="TreeGrafter"/>
</dbReference>
<dbReference type="PROSITE" id="PS00847">
    <property type="entry name" value="MCM_1"/>
    <property type="match status" value="1"/>
</dbReference>
<keyword evidence="9 12" id="KW-0539">Nucleus</keyword>
<dbReference type="InterPro" id="IPR033762">
    <property type="entry name" value="MCM_OB"/>
</dbReference>
<organism evidence="14 15">
    <name type="scientific">Papiliotrema laurentii</name>
    <name type="common">Cryptococcus laurentii</name>
    <dbReference type="NCBI Taxonomy" id="5418"/>
    <lineage>
        <taxon>Eukaryota</taxon>
        <taxon>Fungi</taxon>
        <taxon>Dikarya</taxon>
        <taxon>Basidiomycota</taxon>
        <taxon>Agaricomycotina</taxon>
        <taxon>Tremellomycetes</taxon>
        <taxon>Tremellales</taxon>
        <taxon>Rhynchogastremaceae</taxon>
        <taxon>Papiliotrema</taxon>
    </lineage>
</organism>
<dbReference type="InterPro" id="IPR031327">
    <property type="entry name" value="MCM"/>
</dbReference>
<evidence type="ECO:0000256" key="1">
    <source>
        <dbReference type="ARBA" id="ARBA00004123"/>
    </source>
</evidence>
<name>A0AAD9L674_PAPLA</name>
<dbReference type="Gene3D" id="3.30.1640.10">
    <property type="entry name" value="mini-chromosome maintenance (MCM) complex, chain A, domain 1"/>
    <property type="match status" value="1"/>
</dbReference>
<dbReference type="Gene3D" id="3.40.50.300">
    <property type="entry name" value="P-loop containing nucleotide triphosphate hydrolases"/>
    <property type="match status" value="1"/>
</dbReference>
<dbReference type="CDD" id="cd17756">
    <property type="entry name" value="MCM5"/>
    <property type="match status" value="1"/>
</dbReference>
<evidence type="ECO:0000256" key="5">
    <source>
        <dbReference type="ARBA" id="ARBA00022801"/>
    </source>
</evidence>
<comment type="subunit">
    <text evidence="12">Component of the MCM2-7 complex.</text>
</comment>
<dbReference type="InterPro" id="IPR018525">
    <property type="entry name" value="MCM_CS"/>
</dbReference>
<evidence type="ECO:0000313" key="14">
    <source>
        <dbReference type="EMBL" id="KAK1925145.1"/>
    </source>
</evidence>
<evidence type="ECO:0000259" key="13">
    <source>
        <dbReference type="PROSITE" id="PS50051"/>
    </source>
</evidence>
<evidence type="ECO:0000256" key="9">
    <source>
        <dbReference type="ARBA" id="ARBA00023242"/>
    </source>
</evidence>
<dbReference type="PRINTS" id="PR01657">
    <property type="entry name" value="MCMFAMILY"/>
</dbReference>
<dbReference type="Proteomes" id="UP001182556">
    <property type="component" value="Unassembled WGS sequence"/>
</dbReference>
<dbReference type="PANTHER" id="PTHR11630:SF42">
    <property type="entry name" value="DNA REPLICATION LICENSING FACTOR MCM5"/>
    <property type="match status" value="1"/>
</dbReference>
<dbReference type="GO" id="GO:0017116">
    <property type="term" value="F:single-stranded DNA helicase activity"/>
    <property type="evidence" value="ECO:0007669"/>
    <property type="project" value="TreeGrafter"/>
</dbReference>
<dbReference type="Pfam" id="PF00493">
    <property type="entry name" value="MCM"/>
    <property type="match status" value="1"/>
</dbReference>
<dbReference type="GO" id="GO:0003688">
    <property type="term" value="F:DNA replication origin binding"/>
    <property type="evidence" value="ECO:0007669"/>
    <property type="project" value="UniProtKB-UniRule"/>
</dbReference>
<proteinExistence type="inferred from homology"/>
<dbReference type="GO" id="GO:0006279">
    <property type="term" value="P:premeiotic DNA replication"/>
    <property type="evidence" value="ECO:0007669"/>
    <property type="project" value="UniProtKB-ARBA"/>
</dbReference>
<dbReference type="GO" id="GO:0005524">
    <property type="term" value="F:ATP binding"/>
    <property type="evidence" value="ECO:0007669"/>
    <property type="project" value="UniProtKB-UniRule"/>
</dbReference>
<dbReference type="GO" id="GO:0005656">
    <property type="term" value="C:nuclear pre-replicative complex"/>
    <property type="evidence" value="ECO:0007669"/>
    <property type="project" value="UniProtKB-ARBA"/>
</dbReference>
<evidence type="ECO:0000256" key="10">
    <source>
        <dbReference type="ARBA" id="ARBA00023306"/>
    </source>
</evidence>
<protein>
    <recommendedName>
        <fullName evidence="12">DNA replication licensing factor MCM5</fullName>
        <ecNumber evidence="12">3.6.4.12</ecNumber>
    </recommendedName>
</protein>
<dbReference type="GO" id="GO:0043596">
    <property type="term" value="C:nuclear replication fork"/>
    <property type="evidence" value="ECO:0007669"/>
    <property type="project" value="UniProtKB-ARBA"/>
</dbReference>
<dbReference type="Pfam" id="PF17207">
    <property type="entry name" value="MCM_OB"/>
    <property type="match status" value="1"/>
</dbReference>
<reference evidence="14" key="1">
    <citation type="submission" date="2023-02" db="EMBL/GenBank/DDBJ databases">
        <title>Identification and recombinant expression of a fungal hydrolase from Papiliotrema laurentii that hydrolyzes apple cutin and clears colloidal polyester polyurethane.</title>
        <authorList>
            <consortium name="DOE Joint Genome Institute"/>
            <person name="Roman V.A."/>
            <person name="Bojanowski C."/>
            <person name="Crable B.R."/>
            <person name="Wagner D.N."/>
            <person name="Hung C.S."/>
            <person name="Nadeau L.J."/>
            <person name="Schratz L."/>
            <person name="Haridas S."/>
            <person name="Pangilinan J."/>
            <person name="Lipzen A."/>
            <person name="Na H."/>
            <person name="Yan M."/>
            <person name="Ng V."/>
            <person name="Grigoriev I.V."/>
            <person name="Spatafora J.W."/>
            <person name="Barlow D."/>
            <person name="Biffinger J."/>
            <person name="Kelley-Loughnane N."/>
            <person name="Varaljay V.A."/>
            <person name="Crookes-Goodson W.J."/>
        </authorList>
    </citation>
    <scope>NUCLEOTIDE SEQUENCE</scope>
    <source>
        <strain evidence="14">5307AH</strain>
    </source>
</reference>
<dbReference type="EC" id="3.6.4.12" evidence="12"/>
<keyword evidence="6 12" id="KW-0347">Helicase</keyword>
<keyword evidence="15" id="KW-1185">Reference proteome</keyword>
<dbReference type="PROSITE" id="PS50051">
    <property type="entry name" value="MCM_2"/>
    <property type="match status" value="1"/>
</dbReference>
<dbReference type="GO" id="GO:0043138">
    <property type="term" value="F:3'-5' DNA helicase activity"/>
    <property type="evidence" value="ECO:0007669"/>
    <property type="project" value="TreeGrafter"/>
</dbReference>
<comment type="similarity">
    <text evidence="2 11">Belongs to the MCM family.</text>
</comment>
<dbReference type="GO" id="GO:0016787">
    <property type="term" value="F:hydrolase activity"/>
    <property type="evidence" value="ECO:0007669"/>
    <property type="project" value="UniProtKB-KW"/>
</dbReference>
<evidence type="ECO:0000256" key="7">
    <source>
        <dbReference type="ARBA" id="ARBA00022840"/>
    </source>
</evidence>
<dbReference type="Gene3D" id="2.20.28.10">
    <property type="match status" value="1"/>
</dbReference>
<evidence type="ECO:0000256" key="6">
    <source>
        <dbReference type="ARBA" id="ARBA00022806"/>
    </source>
</evidence>
<dbReference type="InterPro" id="IPR041562">
    <property type="entry name" value="MCM_lid"/>
</dbReference>
<dbReference type="InterPro" id="IPR001208">
    <property type="entry name" value="MCM_dom"/>
</dbReference>
<comment type="catalytic activity">
    <reaction evidence="12">
        <text>ATP + H2O = ADP + phosphate + H(+)</text>
        <dbReference type="Rhea" id="RHEA:13065"/>
        <dbReference type="ChEBI" id="CHEBI:15377"/>
        <dbReference type="ChEBI" id="CHEBI:15378"/>
        <dbReference type="ChEBI" id="CHEBI:30616"/>
        <dbReference type="ChEBI" id="CHEBI:43474"/>
        <dbReference type="ChEBI" id="CHEBI:456216"/>
        <dbReference type="EC" id="3.6.4.12"/>
    </reaction>
</comment>
<dbReference type="SMART" id="SM00350">
    <property type="entry name" value="MCM"/>
    <property type="match status" value="1"/>
</dbReference>
<gene>
    <name evidence="14" type="ORF">DB88DRAFT_488079</name>
</gene>
<keyword evidence="3 12" id="KW-0235">DNA replication</keyword>
<evidence type="ECO:0000256" key="2">
    <source>
        <dbReference type="ARBA" id="ARBA00008010"/>
    </source>
</evidence>
<dbReference type="GO" id="GO:0006270">
    <property type="term" value="P:DNA replication initiation"/>
    <property type="evidence" value="ECO:0007669"/>
    <property type="project" value="UniProtKB-UniRule"/>
</dbReference>
<evidence type="ECO:0000313" key="15">
    <source>
        <dbReference type="Proteomes" id="UP001182556"/>
    </source>
</evidence>
<dbReference type="GO" id="GO:0042555">
    <property type="term" value="C:MCM complex"/>
    <property type="evidence" value="ECO:0007669"/>
    <property type="project" value="UniProtKB-UniRule"/>
</dbReference>
<dbReference type="InterPro" id="IPR027925">
    <property type="entry name" value="MCM_N"/>
</dbReference>
<dbReference type="SUPFAM" id="SSF52540">
    <property type="entry name" value="P-loop containing nucleoside triphosphate hydrolases"/>
    <property type="match status" value="1"/>
</dbReference>
<evidence type="ECO:0000256" key="12">
    <source>
        <dbReference type="RuleBase" id="RU368063"/>
    </source>
</evidence>
<keyword evidence="4 11" id="KW-0547">Nucleotide-binding</keyword>
<dbReference type="InterPro" id="IPR054125">
    <property type="entry name" value="MCM5_C"/>
</dbReference>
<dbReference type="FunFam" id="3.40.50.300:FF:000241">
    <property type="entry name" value="DNA helicase"/>
    <property type="match status" value="1"/>
</dbReference>
<dbReference type="Gene3D" id="2.40.50.140">
    <property type="entry name" value="Nucleic acid-binding proteins"/>
    <property type="match status" value="1"/>
</dbReference>
<comment type="caution">
    <text evidence="14">The sequence shown here is derived from an EMBL/GenBank/DDBJ whole genome shotgun (WGS) entry which is preliminary data.</text>
</comment>
<dbReference type="PRINTS" id="PR01661">
    <property type="entry name" value="MCMPROTEIN5"/>
</dbReference>